<evidence type="ECO:0000313" key="5">
    <source>
        <dbReference type="Proteomes" id="UP000289340"/>
    </source>
</evidence>
<dbReference type="InterPro" id="IPR045880">
    <property type="entry name" value="ZCF37"/>
</dbReference>
<feature type="region of interest" description="Disordered" evidence="1">
    <location>
        <begin position="20"/>
        <end position="39"/>
    </location>
</feature>
<organism evidence="3">
    <name type="scientific">Glycine soja</name>
    <name type="common">Wild soybean</name>
    <dbReference type="NCBI Taxonomy" id="3848"/>
    <lineage>
        <taxon>Eukaryota</taxon>
        <taxon>Viridiplantae</taxon>
        <taxon>Streptophyta</taxon>
        <taxon>Embryophyta</taxon>
        <taxon>Tracheophyta</taxon>
        <taxon>Spermatophyta</taxon>
        <taxon>Magnoliopsida</taxon>
        <taxon>eudicotyledons</taxon>
        <taxon>Gunneridae</taxon>
        <taxon>Pentapetalae</taxon>
        <taxon>rosids</taxon>
        <taxon>fabids</taxon>
        <taxon>Fabales</taxon>
        <taxon>Fabaceae</taxon>
        <taxon>Papilionoideae</taxon>
        <taxon>50 kb inversion clade</taxon>
        <taxon>NPAAA clade</taxon>
        <taxon>indigoferoid/millettioid clade</taxon>
        <taxon>Phaseoleae</taxon>
        <taxon>Glycine</taxon>
        <taxon>Glycine subgen. Soja</taxon>
    </lineage>
</organism>
<name>A0A0B2PEC3_GLYSO</name>
<keyword evidence="2" id="KW-0812">Transmembrane</keyword>
<evidence type="ECO:0000256" key="1">
    <source>
        <dbReference type="SAM" id="MobiDB-lite"/>
    </source>
</evidence>
<dbReference type="EMBL" id="QZWG01000014">
    <property type="protein sequence ID" value="RZB68186.1"/>
    <property type="molecule type" value="Genomic_DNA"/>
</dbReference>
<evidence type="ECO:0000313" key="3">
    <source>
        <dbReference type="EMBL" id="KHN07660.1"/>
    </source>
</evidence>
<evidence type="ECO:0000256" key="2">
    <source>
        <dbReference type="SAM" id="Phobius"/>
    </source>
</evidence>
<evidence type="ECO:0000313" key="4">
    <source>
        <dbReference type="EMBL" id="RZB68186.1"/>
    </source>
</evidence>
<reference evidence="3" key="1">
    <citation type="submission" date="2014-07" db="EMBL/GenBank/DDBJ databases">
        <title>Identification of a novel salt tolerance gene in wild soybean by whole-genome sequencing.</title>
        <authorList>
            <person name="Lam H.-M."/>
            <person name="Qi X."/>
            <person name="Li M.-W."/>
            <person name="Liu X."/>
            <person name="Xie M."/>
            <person name="Ni M."/>
            <person name="Xu X."/>
        </authorList>
    </citation>
    <scope>NUCLEOTIDE SEQUENCE [LARGE SCALE GENOMIC DNA]</scope>
    <source>
        <tissue evidence="3">Root</tissue>
    </source>
</reference>
<keyword evidence="5" id="KW-1185">Reference proteome</keyword>
<dbReference type="PANTHER" id="PTHR35275:SF11">
    <property type="entry name" value="PUTATIVE-RELATED"/>
    <property type="match status" value="1"/>
</dbReference>
<reference evidence="4 5" key="2">
    <citation type="submission" date="2018-09" db="EMBL/GenBank/DDBJ databases">
        <title>A high-quality reference genome of wild soybean provides a powerful tool to mine soybean genomes.</title>
        <authorList>
            <person name="Xie M."/>
            <person name="Chung C.Y.L."/>
            <person name="Li M.-W."/>
            <person name="Wong F.-L."/>
            <person name="Chan T.-F."/>
            <person name="Lam H.-M."/>
        </authorList>
    </citation>
    <scope>NUCLEOTIDE SEQUENCE [LARGE SCALE GENOMIC DNA]</scope>
    <source>
        <strain evidence="5">cv. W05</strain>
        <tissue evidence="4">Hypocotyl of etiolated seedlings</tissue>
    </source>
</reference>
<gene>
    <name evidence="4" type="ORF">D0Y65_038118</name>
    <name evidence="3" type="ORF">glysoja_043843</name>
</gene>
<feature type="transmembrane region" description="Helical" evidence="2">
    <location>
        <begin position="168"/>
        <end position="200"/>
    </location>
</feature>
<dbReference type="EMBL" id="KN666851">
    <property type="protein sequence ID" value="KHN07660.1"/>
    <property type="molecule type" value="Genomic_DNA"/>
</dbReference>
<dbReference type="SMR" id="A0A0B2PEC3"/>
<sequence>MLNPFVCGTFHNEYDDEPCLASPNSSPRKYKRKVSKNNPYSARGLDKFSELLADLDEKRQKIYSQMNPHDISFVRFVYSNTNDDIVPVVVKVKNNKDQKHSKSQELKVVRARTTTMTLTHTSEYSMDKSATTDQENPAEERKQHQIETHAKVAKKKNNFSWDMGKPSFYVPVVMILILLLLIVFGRSVTTLSICIFWYVISTLKGSSSSNTSKSMTKKDYVRGLSEKKIVINEGTRKKNMLEGGVKKWW</sequence>
<dbReference type="PANTHER" id="PTHR35275">
    <property type="entry name" value="ZCF37"/>
    <property type="match status" value="1"/>
</dbReference>
<dbReference type="Proteomes" id="UP000053555">
    <property type="component" value="Unassembled WGS sequence"/>
</dbReference>
<proteinExistence type="predicted"/>
<accession>A0A0B2PEC3</accession>
<protein>
    <recommendedName>
        <fullName evidence="6">ZCF37</fullName>
    </recommendedName>
</protein>
<keyword evidence="2" id="KW-1133">Transmembrane helix</keyword>
<evidence type="ECO:0008006" key="6">
    <source>
        <dbReference type="Google" id="ProtNLM"/>
    </source>
</evidence>
<dbReference type="Gramene" id="XM_028343953.1">
    <property type="protein sequence ID" value="XP_028199754.1"/>
    <property type="gene ID" value="LOC114384291"/>
</dbReference>
<dbReference type="AlphaFoldDB" id="A0A0B2PEC3"/>
<dbReference type="Proteomes" id="UP000289340">
    <property type="component" value="Chromosome 14"/>
</dbReference>
<keyword evidence="2" id="KW-0472">Membrane</keyword>
<feature type="compositionally biased region" description="Polar residues" evidence="1">
    <location>
        <begin position="122"/>
        <end position="135"/>
    </location>
</feature>
<feature type="region of interest" description="Disordered" evidence="1">
    <location>
        <begin position="120"/>
        <end position="144"/>
    </location>
</feature>